<keyword evidence="4 5" id="KW-0720">Serine protease</keyword>
<dbReference type="InterPro" id="IPR036852">
    <property type="entry name" value="Peptidase_S8/S53_dom_sf"/>
</dbReference>
<dbReference type="Pfam" id="PF00082">
    <property type="entry name" value="Peptidase_S8"/>
    <property type="match status" value="1"/>
</dbReference>
<feature type="active site" description="Charge relay system" evidence="5">
    <location>
        <position position="109"/>
    </location>
</feature>
<evidence type="ECO:0000313" key="9">
    <source>
        <dbReference type="Proteomes" id="UP000070444"/>
    </source>
</evidence>
<dbReference type="PRINTS" id="PR00723">
    <property type="entry name" value="SUBTILISIN"/>
</dbReference>
<keyword evidence="9" id="KW-1185">Reference proteome</keyword>
<dbReference type="PROSITE" id="PS00137">
    <property type="entry name" value="SUBTILASE_HIS"/>
    <property type="match status" value="1"/>
</dbReference>
<dbReference type="InterPro" id="IPR000209">
    <property type="entry name" value="Peptidase_S8/S53_dom"/>
</dbReference>
<name>A0A137NQN0_CONC2</name>
<evidence type="ECO:0000256" key="5">
    <source>
        <dbReference type="PROSITE-ProRule" id="PRU01240"/>
    </source>
</evidence>
<accession>A0A137NQN0</accession>
<dbReference type="PROSITE" id="PS51892">
    <property type="entry name" value="SUBTILASE"/>
    <property type="match status" value="1"/>
</dbReference>
<protein>
    <submittedName>
        <fullName evidence="8">Subtilisin-like protein</fullName>
    </submittedName>
</protein>
<evidence type="ECO:0000256" key="4">
    <source>
        <dbReference type="ARBA" id="ARBA00022825"/>
    </source>
</evidence>
<dbReference type="FunFam" id="3.40.50.200:FF:000007">
    <property type="entry name" value="Subtilisin-like serine protease"/>
    <property type="match status" value="1"/>
</dbReference>
<dbReference type="Gene3D" id="3.40.50.200">
    <property type="entry name" value="Peptidase S8/S53 domain"/>
    <property type="match status" value="1"/>
</dbReference>
<proteinExistence type="inferred from homology"/>
<comment type="similarity">
    <text evidence="1 5 6">Belongs to the peptidase S8 family.</text>
</comment>
<feature type="non-terminal residue" evidence="8">
    <location>
        <position position="1"/>
    </location>
</feature>
<dbReference type="GO" id="GO:0006508">
    <property type="term" value="P:proteolysis"/>
    <property type="evidence" value="ECO:0007669"/>
    <property type="project" value="UniProtKB-KW"/>
</dbReference>
<dbReference type="STRING" id="796925.A0A137NQN0"/>
<keyword evidence="3 5" id="KW-0378">Hydrolase</keyword>
<dbReference type="PANTHER" id="PTHR43806">
    <property type="entry name" value="PEPTIDASE S8"/>
    <property type="match status" value="1"/>
</dbReference>
<evidence type="ECO:0000256" key="1">
    <source>
        <dbReference type="ARBA" id="ARBA00011073"/>
    </source>
</evidence>
<dbReference type="PANTHER" id="PTHR43806:SF11">
    <property type="entry name" value="CEREVISIN-RELATED"/>
    <property type="match status" value="1"/>
</dbReference>
<evidence type="ECO:0000256" key="3">
    <source>
        <dbReference type="ARBA" id="ARBA00022801"/>
    </source>
</evidence>
<keyword evidence="2 5" id="KW-0645">Protease</keyword>
<evidence type="ECO:0000256" key="2">
    <source>
        <dbReference type="ARBA" id="ARBA00022670"/>
    </source>
</evidence>
<feature type="non-terminal residue" evidence="8">
    <location>
        <position position="315"/>
    </location>
</feature>
<dbReference type="SUPFAM" id="SSF52743">
    <property type="entry name" value="Subtilisin-like"/>
    <property type="match status" value="1"/>
</dbReference>
<dbReference type="PROSITE" id="PS00138">
    <property type="entry name" value="SUBTILASE_SER"/>
    <property type="match status" value="1"/>
</dbReference>
<feature type="domain" description="Peptidase S8/S53" evidence="7">
    <location>
        <begin position="67"/>
        <end position="302"/>
    </location>
</feature>
<dbReference type="InterPro" id="IPR050131">
    <property type="entry name" value="Peptidase_S8_subtilisin-like"/>
</dbReference>
<evidence type="ECO:0000259" key="7">
    <source>
        <dbReference type="Pfam" id="PF00082"/>
    </source>
</evidence>
<evidence type="ECO:0000256" key="6">
    <source>
        <dbReference type="RuleBase" id="RU003355"/>
    </source>
</evidence>
<dbReference type="OrthoDB" id="206201at2759"/>
<feature type="active site" description="Charge relay system" evidence="5">
    <location>
        <position position="76"/>
    </location>
</feature>
<dbReference type="GO" id="GO:0004252">
    <property type="term" value="F:serine-type endopeptidase activity"/>
    <property type="evidence" value="ECO:0007669"/>
    <property type="project" value="UniProtKB-UniRule"/>
</dbReference>
<dbReference type="GO" id="GO:0005615">
    <property type="term" value="C:extracellular space"/>
    <property type="evidence" value="ECO:0007669"/>
    <property type="project" value="TreeGrafter"/>
</dbReference>
<dbReference type="EMBL" id="KQ965015">
    <property type="protein sequence ID" value="KXN65022.1"/>
    <property type="molecule type" value="Genomic_DNA"/>
</dbReference>
<dbReference type="AlphaFoldDB" id="A0A137NQN0"/>
<dbReference type="Proteomes" id="UP000070444">
    <property type="component" value="Unassembled WGS sequence"/>
</dbReference>
<dbReference type="InterPro" id="IPR022398">
    <property type="entry name" value="Peptidase_S8_His-AS"/>
</dbReference>
<feature type="active site" description="Charge relay system" evidence="5">
    <location>
        <position position="263"/>
    </location>
</feature>
<dbReference type="InterPro" id="IPR023828">
    <property type="entry name" value="Peptidase_S8_Ser-AS"/>
</dbReference>
<dbReference type="OMA" id="AMDWAVK"/>
<dbReference type="PROSITE" id="PS00136">
    <property type="entry name" value="SUBTILASE_ASP"/>
    <property type="match status" value="1"/>
</dbReference>
<reference evidence="8 9" key="1">
    <citation type="journal article" date="2015" name="Genome Biol. Evol.">
        <title>Phylogenomic analyses indicate that early fungi evolved digesting cell walls of algal ancestors of land plants.</title>
        <authorList>
            <person name="Chang Y."/>
            <person name="Wang S."/>
            <person name="Sekimoto S."/>
            <person name="Aerts A.L."/>
            <person name="Choi C."/>
            <person name="Clum A."/>
            <person name="LaButti K.M."/>
            <person name="Lindquist E.A."/>
            <person name="Yee Ngan C."/>
            <person name="Ohm R.A."/>
            <person name="Salamov A.A."/>
            <person name="Grigoriev I.V."/>
            <person name="Spatafora J.W."/>
            <person name="Berbee M.L."/>
        </authorList>
    </citation>
    <scope>NUCLEOTIDE SEQUENCE [LARGE SCALE GENOMIC DNA]</scope>
    <source>
        <strain evidence="8 9">NRRL 28638</strain>
    </source>
</reference>
<evidence type="ECO:0000313" key="8">
    <source>
        <dbReference type="EMBL" id="KXN65022.1"/>
    </source>
</evidence>
<gene>
    <name evidence="8" type="ORF">CONCODRAFT_28102</name>
</gene>
<dbReference type="InterPro" id="IPR023827">
    <property type="entry name" value="Peptidase_S8_Asp-AS"/>
</dbReference>
<sequence length="315" mass="32663">LNGVSGSFDSHTLQLVKALPFVNQVAADELMHVFATQDDAPWGLARVSQRPELGPSPFAYHYDENAGEGVNVYVVDTGINNNHQEFTGRFTWGVTTASNSTSDNDNHGHGSHCAGTIGGTTYGVAKKAHLVAVKVMGDDGSGATSDIIAGLEWVAENKSGAKGNVISMSIGGLKSPLIDLAVENAINKGIVAVAAAGNSNLDACLFSPASAPNVISVGATDINDTKAYFSNHGPCIHIHAPGVKILSSWKGDSTASKTISGTSMACPHVAGLAATIISQDPKIKDVKAKLTEIATPDKIKGLPLLTVNKLGYNSY</sequence>
<organism evidence="8 9">
    <name type="scientific">Conidiobolus coronatus (strain ATCC 28846 / CBS 209.66 / NRRL 28638)</name>
    <name type="common">Delacroixia coronata</name>
    <dbReference type="NCBI Taxonomy" id="796925"/>
    <lineage>
        <taxon>Eukaryota</taxon>
        <taxon>Fungi</taxon>
        <taxon>Fungi incertae sedis</taxon>
        <taxon>Zoopagomycota</taxon>
        <taxon>Entomophthoromycotina</taxon>
        <taxon>Entomophthoromycetes</taxon>
        <taxon>Entomophthorales</taxon>
        <taxon>Ancylistaceae</taxon>
        <taxon>Conidiobolus</taxon>
    </lineage>
</organism>
<dbReference type="InterPro" id="IPR015500">
    <property type="entry name" value="Peptidase_S8_subtilisin-rel"/>
</dbReference>
<dbReference type="CDD" id="cd04077">
    <property type="entry name" value="Peptidases_S8_PCSK9_ProteinaseK_like"/>
    <property type="match status" value="1"/>
</dbReference>
<dbReference type="InterPro" id="IPR034193">
    <property type="entry name" value="PCSK9_ProteinaseK-like"/>
</dbReference>